<feature type="transmembrane region" description="Helical" evidence="9">
    <location>
        <begin position="371"/>
        <end position="396"/>
    </location>
</feature>
<dbReference type="EMBL" id="JARJCM010000081">
    <property type="protein sequence ID" value="KAJ7031525.1"/>
    <property type="molecule type" value="Genomic_DNA"/>
</dbReference>
<evidence type="ECO:0000313" key="11">
    <source>
        <dbReference type="EMBL" id="KAJ7031525.1"/>
    </source>
</evidence>
<evidence type="ECO:0000313" key="12">
    <source>
        <dbReference type="Proteomes" id="UP001218188"/>
    </source>
</evidence>
<organism evidence="11 12">
    <name type="scientific">Mycena alexandri</name>
    <dbReference type="NCBI Taxonomy" id="1745969"/>
    <lineage>
        <taxon>Eukaryota</taxon>
        <taxon>Fungi</taxon>
        <taxon>Dikarya</taxon>
        <taxon>Basidiomycota</taxon>
        <taxon>Agaricomycotina</taxon>
        <taxon>Agaricomycetes</taxon>
        <taxon>Agaricomycetidae</taxon>
        <taxon>Agaricales</taxon>
        <taxon>Marasmiineae</taxon>
        <taxon>Mycenaceae</taxon>
        <taxon>Mycena</taxon>
    </lineage>
</organism>
<keyword evidence="6 9" id="KW-0472">Membrane</keyword>
<dbReference type="InterPro" id="IPR003663">
    <property type="entry name" value="Sugar/inositol_transpt"/>
</dbReference>
<comment type="similarity">
    <text evidence="2 8">Belongs to the major facilitator superfamily. Sugar transporter (TC 2.A.1.1) family.</text>
</comment>
<dbReference type="Gene3D" id="1.20.1250.20">
    <property type="entry name" value="MFS general substrate transporter like domains"/>
    <property type="match status" value="1"/>
</dbReference>
<keyword evidence="12" id="KW-1185">Reference proteome</keyword>
<dbReference type="NCBIfam" id="TIGR00879">
    <property type="entry name" value="SP"/>
    <property type="match status" value="1"/>
</dbReference>
<evidence type="ECO:0000256" key="4">
    <source>
        <dbReference type="ARBA" id="ARBA00022692"/>
    </source>
</evidence>
<sequence length="520" mass="56739">MMQQYFGLRGKSLNAALVWAVIMPSYLLFGYNNGVAGGLLDLPAWVALFPQIDTVNTTGAQKAHNSHIQGTVVAVYTLGALFGALSCTVIGDRLGRRRTIMLGSVVTCIGSILQCSAFSFAQLVVGRFITGLGFGAISATAPNWQTECSRAGHRGFVVMLEGLFLSGGLVTQAWVNFGFSHTTGGVSWRFSLALSCLFAVIVFFSVPCWPESPRWLIKVGRVEEARHVLAALDDVDINSPVIAQEIREIELSLEEMGKGSFGDIFRNGPGRFANRAFIAAVTQCFQQMSGINVLGYYQTTIFRTFLGLDSSTARILSATVFTWQTLCAPIGAFTVERIGRRKLMIFGAAGMGMCMALIAGCVSHPTNHIAVHAAIAFVYLFSLFFVTGYLGLAFLYSSEIAPLSVRTPITALSTTSTWLFNFTVVEATPTGFNSLGYKYFIIYAVINWFLILPTVYFFFPETQGMHLESVDRIFLESKSIFDPVRVAKRLRATAVVGEDGDIQIVGGEKEKSVDERTESP</sequence>
<keyword evidence="3 8" id="KW-0813">Transport</keyword>
<reference evidence="11" key="1">
    <citation type="submission" date="2023-03" db="EMBL/GenBank/DDBJ databases">
        <title>Massive genome expansion in bonnet fungi (Mycena s.s.) driven by repeated elements and novel gene families across ecological guilds.</title>
        <authorList>
            <consortium name="Lawrence Berkeley National Laboratory"/>
            <person name="Harder C.B."/>
            <person name="Miyauchi S."/>
            <person name="Viragh M."/>
            <person name="Kuo A."/>
            <person name="Thoen E."/>
            <person name="Andreopoulos B."/>
            <person name="Lu D."/>
            <person name="Skrede I."/>
            <person name="Drula E."/>
            <person name="Henrissat B."/>
            <person name="Morin E."/>
            <person name="Kohler A."/>
            <person name="Barry K."/>
            <person name="LaButti K."/>
            <person name="Morin E."/>
            <person name="Salamov A."/>
            <person name="Lipzen A."/>
            <person name="Mereny Z."/>
            <person name="Hegedus B."/>
            <person name="Baldrian P."/>
            <person name="Stursova M."/>
            <person name="Weitz H."/>
            <person name="Taylor A."/>
            <person name="Grigoriev I.V."/>
            <person name="Nagy L.G."/>
            <person name="Martin F."/>
            <person name="Kauserud H."/>
        </authorList>
    </citation>
    <scope>NUCLEOTIDE SEQUENCE</scope>
    <source>
        <strain evidence="11">CBHHK200</strain>
    </source>
</reference>
<feature type="domain" description="Major facilitator superfamily (MFS) profile" evidence="10">
    <location>
        <begin position="18"/>
        <end position="463"/>
    </location>
</feature>
<dbReference type="InterPro" id="IPR020846">
    <property type="entry name" value="MFS_dom"/>
</dbReference>
<dbReference type="AlphaFoldDB" id="A0AAD6SS43"/>
<dbReference type="SUPFAM" id="SSF103473">
    <property type="entry name" value="MFS general substrate transporter"/>
    <property type="match status" value="1"/>
</dbReference>
<proteinExistence type="inferred from homology"/>
<gene>
    <name evidence="11" type="ORF">C8F04DRAFT_1397254</name>
</gene>
<feature type="transmembrane region" description="Helical" evidence="9">
    <location>
        <begin position="68"/>
        <end position="90"/>
    </location>
</feature>
<dbReference type="Proteomes" id="UP001218188">
    <property type="component" value="Unassembled WGS sequence"/>
</dbReference>
<dbReference type="InterPro" id="IPR050360">
    <property type="entry name" value="MFS_Sugar_Transporters"/>
</dbReference>
<evidence type="ECO:0000259" key="10">
    <source>
        <dbReference type="PROSITE" id="PS50850"/>
    </source>
</evidence>
<evidence type="ECO:0000256" key="6">
    <source>
        <dbReference type="ARBA" id="ARBA00023136"/>
    </source>
</evidence>
<accession>A0AAD6SS43</accession>
<dbReference type="GO" id="GO:0005351">
    <property type="term" value="F:carbohydrate:proton symporter activity"/>
    <property type="evidence" value="ECO:0007669"/>
    <property type="project" value="TreeGrafter"/>
</dbReference>
<dbReference type="Pfam" id="PF00083">
    <property type="entry name" value="Sugar_tr"/>
    <property type="match status" value="1"/>
</dbReference>
<name>A0AAD6SS43_9AGAR</name>
<feature type="transmembrane region" description="Helical" evidence="9">
    <location>
        <begin position="343"/>
        <end position="365"/>
    </location>
</feature>
<dbReference type="GO" id="GO:0016020">
    <property type="term" value="C:membrane"/>
    <property type="evidence" value="ECO:0007669"/>
    <property type="project" value="UniProtKB-SubCell"/>
</dbReference>
<protein>
    <submittedName>
        <fullName evidence="11">MFS sugar transporter</fullName>
    </submittedName>
</protein>
<feature type="transmembrane region" description="Helical" evidence="9">
    <location>
        <begin position="102"/>
        <end position="121"/>
    </location>
</feature>
<evidence type="ECO:0000256" key="7">
    <source>
        <dbReference type="ARBA" id="ARBA00049119"/>
    </source>
</evidence>
<dbReference type="PANTHER" id="PTHR48022">
    <property type="entry name" value="PLASTIDIC GLUCOSE TRANSPORTER 4"/>
    <property type="match status" value="1"/>
</dbReference>
<dbReference type="PANTHER" id="PTHR48022:SF45">
    <property type="entry name" value="MAJOR FACILITATOR SUPERFAMILY (MFS) PROFILE DOMAIN-CONTAINING PROTEIN-RELATED"/>
    <property type="match status" value="1"/>
</dbReference>
<feature type="transmembrane region" description="Helical" evidence="9">
    <location>
        <begin position="187"/>
        <end position="209"/>
    </location>
</feature>
<comment type="catalytic activity">
    <reaction evidence="7">
        <text>myo-inositol(out) + H(+)(out) = myo-inositol(in) + H(+)(in)</text>
        <dbReference type="Rhea" id="RHEA:60364"/>
        <dbReference type="ChEBI" id="CHEBI:15378"/>
        <dbReference type="ChEBI" id="CHEBI:17268"/>
    </reaction>
</comment>
<dbReference type="InterPro" id="IPR036259">
    <property type="entry name" value="MFS_trans_sf"/>
</dbReference>
<comment type="subcellular location">
    <subcellularLocation>
        <location evidence="1">Membrane</location>
        <topology evidence="1">Multi-pass membrane protein</topology>
    </subcellularLocation>
</comment>
<evidence type="ECO:0000256" key="1">
    <source>
        <dbReference type="ARBA" id="ARBA00004141"/>
    </source>
</evidence>
<dbReference type="InterPro" id="IPR005829">
    <property type="entry name" value="Sugar_transporter_CS"/>
</dbReference>
<evidence type="ECO:0000256" key="3">
    <source>
        <dbReference type="ARBA" id="ARBA00022448"/>
    </source>
</evidence>
<dbReference type="FunFam" id="1.20.1250.20:FF:000090">
    <property type="entry name" value="MFS sugar transporter, putative"/>
    <property type="match status" value="1"/>
</dbReference>
<keyword evidence="11" id="KW-0762">Sugar transport</keyword>
<evidence type="ECO:0000256" key="2">
    <source>
        <dbReference type="ARBA" id="ARBA00010992"/>
    </source>
</evidence>
<feature type="transmembrane region" description="Helical" evidence="9">
    <location>
        <begin position="403"/>
        <end position="420"/>
    </location>
</feature>
<dbReference type="PROSITE" id="PS00216">
    <property type="entry name" value="SUGAR_TRANSPORT_1"/>
    <property type="match status" value="1"/>
</dbReference>
<keyword evidence="4 9" id="KW-0812">Transmembrane</keyword>
<comment type="caution">
    <text evidence="11">The sequence shown here is derived from an EMBL/GenBank/DDBJ whole genome shotgun (WGS) entry which is preliminary data.</text>
</comment>
<keyword evidence="5 9" id="KW-1133">Transmembrane helix</keyword>
<evidence type="ECO:0000256" key="5">
    <source>
        <dbReference type="ARBA" id="ARBA00022989"/>
    </source>
</evidence>
<evidence type="ECO:0000256" key="8">
    <source>
        <dbReference type="RuleBase" id="RU003346"/>
    </source>
</evidence>
<feature type="transmembrane region" description="Helical" evidence="9">
    <location>
        <begin position="12"/>
        <end position="31"/>
    </location>
</feature>
<dbReference type="InterPro" id="IPR005828">
    <property type="entry name" value="MFS_sugar_transport-like"/>
</dbReference>
<evidence type="ECO:0000256" key="9">
    <source>
        <dbReference type="SAM" id="Phobius"/>
    </source>
</evidence>
<dbReference type="PROSITE" id="PS50850">
    <property type="entry name" value="MFS"/>
    <property type="match status" value="1"/>
</dbReference>
<dbReference type="PRINTS" id="PR00171">
    <property type="entry name" value="SUGRTRNSPORT"/>
</dbReference>
<feature type="transmembrane region" description="Helical" evidence="9">
    <location>
        <begin position="156"/>
        <end position="175"/>
    </location>
</feature>
<feature type="transmembrane region" description="Helical" evidence="9">
    <location>
        <begin position="440"/>
        <end position="459"/>
    </location>
</feature>